<comment type="caution">
    <text evidence="1">The sequence shown here is derived from an EMBL/GenBank/DDBJ whole genome shotgun (WGS) entry which is preliminary data.</text>
</comment>
<sequence>MEVAVMNKYRQQNGNADALSRQYSENHNTVGPSESMEATEEVTSSLTAGISAGNAGFTVAVPTKDQRATTIAKVVVKEWIQRYGVPRQLHSDRGMCFEMVERNQGPLMTGSKAIKYASKKPKLVLEGKWSRQLAQGSGFMGQQL</sequence>
<proteinExistence type="predicted"/>
<keyword evidence="2" id="KW-1185">Reference proteome</keyword>
<protein>
    <submittedName>
        <fullName evidence="1">Uncharacterized protein</fullName>
    </submittedName>
</protein>
<reference evidence="1" key="1">
    <citation type="submission" date="2021-05" db="EMBL/GenBank/DDBJ databases">
        <authorList>
            <person name="Pan Q."/>
            <person name="Jouanno E."/>
            <person name="Zahm M."/>
            <person name="Klopp C."/>
            <person name="Cabau C."/>
            <person name="Louis A."/>
            <person name="Berthelot C."/>
            <person name="Parey E."/>
            <person name="Roest Crollius H."/>
            <person name="Montfort J."/>
            <person name="Robinson-Rechavi M."/>
            <person name="Bouchez O."/>
            <person name="Lampietro C."/>
            <person name="Lopez Roques C."/>
            <person name="Donnadieu C."/>
            <person name="Postlethwait J."/>
            <person name="Bobe J."/>
            <person name="Dillon D."/>
            <person name="Chandos A."/>
            <person name="von Hippel F."/>
            <person name="Guiguen Y."/>
        </authorList>
    </citation>
    <scope>NUCLEOTIDE SEQUENCE</scope>
    <source>
        <strain evidence="1">YG-Jan2019</strain>
    </source>
</reference>
<evidence type="ECO:0000313" key="2">
    <source>
        <dbReference type="Proteomes" id="UP001157502"/>
    </source>
</evidence>
<dbReference type="EMBL" id="CM055730">
    <property type="protein sequence ID" value="KAJ8014308.1"/>
    <property type="molecule type" value="Genomic_DNA"/>
</dbReference>
<name>A0ACC2HE74_DALPE</name>
<gene>
    <name evidence="1" type="ORF">DPEC_G00038900</name>
</gene>
<accession>A0ACC2HE74</accession>
<dbReference type="Proteomes" id="UP001157502">
    <property type="component" value="Chromosome 3"/>
</dbReference>
<evidence type="ECO:0000313" key="1">
    <source>
        <dbReference type="EMBL" id="KAJ8014308.1"/>
    </source>
</evidence>
<organism evidence="1 2">
    <name type="scientific">Dallia pectoralis</name>
    <name type="common">Alaska blackfish</name>
    <dbReference type="NCBI Taxonomy" id="75939"/>
    <lineage>
        <taxon>Eukaryota</taxon>
        <taxon>Metazoa</taxon>
        <taxon>Chordata</taxon>
        <taxon>Craniata</taxon>
        <taxon>Vertebrata</taxon>
        <taxon>Euteleostomi</taxon>
        <taxon>Actinopterygii</taxon>
        <taxon>Neopterygii</taxon>
        <taxon>Teleostei</taxon>
        <taxon>Protacanthopterygii</taxon>
        <taxon>Esociformes</taxon>
        <taxon>Umbridae</taxon>
        <taxon>Dallia</taxon>
    </lineage>
</organism>